<reference evidence="2 3" key="1">
    <citation type="submission" date="2016-10" db="EMBL/GenBank/DDBJ databases">
        <authorList>
            <person name="de Groot N.N."/>
        </authorList>
    </citation>
    <scope>NUCLEOTIDE SEQUENCE [LARGE SCALE GENOMIC DNA]</scope>
    <source>
        <strain evidence="2 3">DSM 6059</strain>
    </source>
</reference>
<dbReference type="CDD" id="cd00146">
    <property type="entry name" value="PKD"/>
    <property type="match status" value="4"/>
</dbReference>
<dbReference type="PROSITE" id="PS51257">
    <property type="entry name" value="PROKAR_LIPOPROTEIN"/>
    <property type="match status" value="1"/>
</dbReference>
<dbReference type="Pfam" id="PF14240">
    <property type="entry name" value="YHYH"/>
    <property type="match status" value="1"/>
</dbReference>
<dbReference type="InterPro" id="IPR025924">
    <property type="entry name" value="YHYH_dom"/>
</dbReference>
<dbReference type="GO" id="GO:0016020">
    <property type="term" value="C:membrane"/>
    <property type="evidence" value="ECO:0007669"/>
    <property type="project" value="InterPro"/>
</dbReference>
<gene>
    <name evidence="2" type="ORF">SAMN02745724_01934</name>
</gene>
<organism evidence="2 3">
    <name type="scientific">Pseudoalteromonas denitrificans DSM 6059</name>
    <dbReference type="NCBI Taxonomy" id="1123010"/>
    <lineage>
        <taxon>Bacteria</taxon>
        <taxon>Pseudomonadati</taxon>
        <taxon>Pseudomonadota</taxon>
        <taxon>Gammaproteobacteria</taxon>
        <taxon>Alteromonadales</taxon>
        <taxon>Pseudoalteromonadaceae</taxon>
        <taxon>Pseudoalteromonas</taxon>
    </lineage>
</organism>
<proteinExistence type="predicted"/>
<feature type="domain" description="PKD/Chitinase" evidence="1">
    <location>
        <begin position="438"/>
        <end position="527"/>
    </location>
</feature>
<dbReference type="InterPro" id="IPR015919">
    <property type="entry name" value="Cadherin-like_sf"/>
</dbReference>
<dbReference type="Gene3D" id="2.60.40.10">
    <property type="entry name" value="Immunoglobulins"/>
    <property type="match status" value="8"/>
</dbReference>
<dbReference type="Pfam" id="PF18911">
    <property type="entry name" value="PKD_4"/>
    <property type="match status" value="3"/>
</dbReference>
<dbReference type="Pfam" id="PF22352">
    <property type="entry name" value="K319L-like_PKD"/>
    <property type="match status" value="3"/>
</dbReference>
<dbReference type="EMBL" id="FOLO01000011">
    <property type="protein sequence ID" value="SFC54373.1"/>
    <property type="molecule type" value="Genomic_DNA"/>
</dbReference>
<evidence type="ECO:0000259" key="1">
    <source>
        <dbReference type="SMART" id="SM00089"/>
    </source>
</evidence>
<dbReference type="InterPro" id="IPR022409">
    <property type="entry name" value="PKD/Chitinase_dom"/>
</dbReference>
<protein>
    <submittedName>
        <fullName evidence="2">YHYH protein</fullName>
    </submittedName>
</protein>
<dbReference type="Proteomes" id="UP000198862">
    <property type="component" value="Unassembled WGS sequence"/>
</dbReference>
<keyword evidence="3" id="KW-1185">Reference proteome</keyword>
<name>A0A1I1K8B9_9GAMM</name>
<dbReference type="SMART" id="SM00089">
    <property type="entry name" value="PKD"/>
    <property type="match status" value="5"/>
</dbReference>
<feature type="domain" description="PKD/Chitinase" evidence="1">
    <location>
        <begin position="626"/>
        <end position="713"/>
    </location>
</feature>
<dbReference type="SUPFAM" id="SSF49313">
    <property type="entry name" value="Cadherin-like"/>
    <property type="match status" value="2"/>
</dbReference>
<dbReference type="SUPFAM" id="SSF49299">
    <property type="entry name" value="PKD domain"/>
    <property type="match status" value="6"/>
</dbReference>
<dbReference type="RefSeq" id="WP_218156487.1">
    <property type="nucleotide sequence ID" value="NZ_FOLO01000011.1"/>
</dbReference>
<evidence type="ECO:0000313" key="2">
    <source>
        <dbReference type="EMBL" id="SFC54373.1"/>
    </source>
</evidence>
<dbReference type="InterPro" id="IPR013783">
    <property type="entry name" value="Ig-like_fold"/>
</dbReference>
<dbReference type="STRING" id="1123010.SAMN02745724_01934"/>
<sequence length="1320" mass="139785">MKKIKVSLFIIFLSYLLIACGGGSESNNSEAEVPVNSVPVISGTPDASVIENNIYRFLPIASDTDGDPLSFSIENKPSWADFETSTGNLSGTPNYNDSGIYSNIIISVTDQKVDSALPAFSIEVINNNRLPSLTSGLNYELSEAQIHTIKLIVEDLDLDQVSISVNGLPNWVNFDSVSAELTLSPSTSDSGTYSDILVTLNDSQGGIVEQNLTLTVTDSVILNGRVIDDYISNAIVYLDTNNNEQLDDNEPNVKTNSIGEYQLIITAELMALAKLKVFRAYIGEGAKDIGRPEKDFKNNPLTLAMPPLPTLNTQNEVLSELSISPFTHQVVEKIKSVLETEQLTTELEKAKNEVVDEVLAELDLLNGLVLSNENKLNLIEVLKNNLILGDFIAFETAMIPQVIADEIIDIESFVNKVKSEVQVLAQFEVDKATNTAPVAQAGVDQNIELGQTVNLNGNDSSDVDGNVLTYAWSLSKPQNSNVNLDNTTSATPSFIPDIIGEYSISLIVNDGFINSVQDTVNIVVTNSNVAPVANAGGDQVVSIGAVVSLDGSASSDLNNNTLTYSWSLKVPINSNANLSSKVVVNPFFTPDIEGSYIASLVVNDGIENSPLDSSTITVIKNNNAPTANAGNDISVTTGSSVTLDASASSDPDGNALTYKWSLSIPNGSSAMLSNNSAAKPTFTPDIDGPYTATLIVNDGTIDSTPSSVIITASKTNEAPIANAGNNTTATTGSTVTLDSSGSNDPDGDPLFYKWSLAIPNGSSAVLSNNSAAKPTFIPDVDGVYTATLIVNDGTIDSAESSVTITASKANNAPTANAGNDVSITTGSSVTLDSSGSSDPDGDPLSYKWSLVIPNGSSAVLSNSSAAKPTFTPDVDGVYKATLIVNDGVIDSTADSVNVTASKANEAPIANAGGDQTLTTGILVTLNGSSSTDNENDTLTYNWIIQTKPTYSEVSLSTQTDVTTTLTPDIPGEYVISLIVNDGQQASLEDLVSVTAVNTNVDITNDEFVNRNDSCTSYVGTYFSTVSDIKNSSNFTGNITITASQTSCNLVSDSIPNHDFNDNSASFATNVSKNTLNYNIPASPVKATNVTDLTLGTTNVITLNGVEVDILPAACYNEGNEPLGREKVGCNDMSHPWRYDPMSASNNFGTDQHNAHPQPTGLYHYHGNPKAMFDQTCDVSGNASPVIGFAADGYPVYGLCFLDSQTGSVRKATSSYALRNNGGVRQAEGSYLTPTAGNGGIVSDNYDGQFRNDWEYVQGSGDLDECNGMEVNGQYGYYITDAFPWVLNCFKGQPDASFITSPGTPRFLNKVHSHGSESHNH</sequence>
<evidence type="ECO:0000313" key="3">
    <source>
        <dbReference type="Proteomes" id="UP000198862"/>
    </source>
</evidence>
<dbReference type="GO" id="GO:0005509">
    <property type="term" value="F:calcium ion binding"/>
    <property type="evidence" value="ECO:0007669"/>
    <property type="project" value="InterPro"/>
</dbReference>
<dbReference type="InterPro" id="IPR000601">
    <property type="entry name" value="PKD_dom"/>
</dbReference>
<dbReference type="InterPro" id="IPR035986">
    <property type="entry name" value="PKD_dom_sf"/>
</dbReference>
<feature type="domain" description="PKD/Chitinase" evidence="1">
    <location>
        <begin position="814"/>
        <end position="901"/>
    </location>
</feature>
<dbReference type="Pfam" id="PF05345">
    <property type="entry name" value="He_PIG"/>
    <property type="match status" value="1"/>
</dbReference>
<accession>A0A1I1K8B9</accession>
<feature type="domain" description="PKD/Chitinase" evidence="1">
    <location>
        <begin position="908"/>
        <end position="998"/>
    </location>
</feature>
<feature type="domain" description="PKD/Chitinase" evidence="1">
    <location>
        <begin position="720"/>
        <end position="807"/>
    </location>
</feature>